<dbReference type="Pfam" id="PF01297">
    <property type="entry name" value="ZnuA"/>
    <property type="match status" value="1"/>
</dbReference>
<evidence type="ECO:0000313" key="5">
    <source>
        <dbReference type="EMBL" id="SHK39642.1"/>
    </source>
</evidence>
<dbReference type="GO" id="GO:0030001">
    <property type="term" value="P:metal ion transport"/>
    <property type="evidence" value="ECO:0007669"/>
    <property type="project" value="InterPro"/>
</dbReference>
<dbReference type="PANTHER" id="PTHR42953:SF3">
    <property type="entry name" value="HIGH-AFFINITY ZINC UPTAKE SYSTEM PROTEIN ZNUA"/>
    <property type="match status" value="1"/>
</dbReference>
<evidence type="ECO:0000256" key="1">
    <source>
        <dbReference type="ARBA" id="ARBA00011028"/>
    </source>
</evidence>
<comment type="similarity">
    <text evidence="1">Belongs to the bacterial solute-binding protein 9 family.</text>
</comment>
<evidence type="ECO:0000256" key="4">
    <source>
        <dbReference type="SAM" id="Coils"/>
    </source>
</evidence>
<dbReference type="GO" id="GO:0046872">
    <property type="term" value="F:metal ion binding"/>
    <property type="evidence" value="ECO:0007669"/>
    <property type="project" value="InterPro"/>
</dbReference>
<dbReference type="InterPro" id="IPR006127">
    <property type="entry name" value="ZnuA-like"/>
</dbReference>
<gene>
    <name evidence="5" type="ORF">SAMN02744037_02250</name>
</gene>
<keyword evidence="2" id="KW-0813">Transport</keyword>
<feature type="coiled-coil region" evidence="4">
    <location>
        <begin position="176"/>
        <end position="203"/>
    </location>
</feature>
<accession>A0A1M6S4C4</accession>
<dbReference type="Proteomes" id="UP000242497">
    <property type="component" value="Unassembled WGS sequence"/>
</dbReference>
<evidence type="ECO:0000256" key="3">
    <source>
        <dbReference type="ARBA" id="ARBA00022729"/>
    </source>
</evidence>
<dbReference type="OrthoDB" id="9810636at2"/>
<reference evidence="6" key="1">
    <citation type="submission" date="2016-11" db="EMBL/GenBank/DDBJ databases">
        <authorList>
            <person name="Varghese N."/>
            <person name="Submissions S."/>
        </authorList>
    </citation>
    <scope>NUCLEOTIDE SEQUENCE [LARGE SCALE GENOMIC DNA]</scope>
    <source>
        <strain evidence="6">DSM 15518</strain>
    </source>
</reference>
<dbReference type="EMBL" id="FRAE01000066">
    <property type="protein sequence ID" value="SHK39642.1"/>
    <property type="molecule type" value="Genomic_DNA"/>
</dbReference>
<dbReference type="PANTHER" id="PTHR42953">
    <property type="entry name" value="HIGH-AFFINITY ZINC UPTAKE SYSTEM PROTEIN ZNUA-RELATED"/>
    <property type="match status" value="1"/>
</dbReference>
<keyword evidence="6" id="KW-1185">Reference proteome</keyword>
<evidence type="ECO:0000256" key="2">
    <source>
        <dbReference type="ARBA" id="ARBA00022448"/>
    </source>
</evidence>
<dbReference type="SUPFAM" id="SSF53807">
    <property type="entry name" value="Helical backbone' metal receptor"/>
    <property type="match status" value="1"/>
</dbReference>
<organism evidence="5 6">
    <name type="scientific">Tepidibacter formicigenes DSM 15518</name>
    <dbReference type="NCBI Taxonomy" id="1123349"/>
    <lineage>
        <taxon>Bacteria</taxon>
        <taxon>Bacillati</taxon>
        <taxon>Bacillota</taxon>
        <taxon>Clostridia</taxon>
        <taxon>Peptostreptococcales</taxon>
        <taxon>Peptostreptococcaceae</taxon>
        <taxon>Tepidibacter</taxon>
    </lineage>
</organism>
<protein>
    <submittedName>
        <fullName evidence="5">Zinc transport system substrate-binding protein</fullName>
    </submittedName>
</protein>
<dbReference type="AlphaFoldDB" id="A0A1M6S4C4"/>
<evidence type="ECO:0000313" key="6">
    <source>
        <dbReference type="Proteomes" id="UP000242497"/>
    </source>
</evidence>
<sequence>MKLKKILVYLLMIIMIINMSGCNSNSVDNAIEEKNTKEKIKVAVSIVPEETFVRAVGKDLVEVVTMIPPGHSPANYQPTPKQMAEFSESKVYFSIGVPTEQVNIIPKLEDLNKDIKLVSLADKVGEIYPHRYFIKDDEHGHNHSGRDPHIWLSPKRVKVMIKVIKDELIALDPENKSTYEKNAEEYLGKLDELDNEIKQTLSSVERQSFIIYHPVFGYFADDYGLNMITIEEEGKEATAKKLREVIDFANKENIKFVFYQEEFNSTQAEAIAKEIDGATVKVAPLASEYIENLKAIVNKFNEVLK</sequence>
<dbReference type="RefSeq" id="WP_072890050.1">
    <property type="nucleotide sequence ID" value="NZ_FRAE01000066.1"/>
</dbReference>
<keyword evidence="3" id="KW-0732">Signal</keyword>
<keyword evidence="4" id="KW-0175">Coiled coil</keyword>
<dbReference type="Gene3D" id="3.40.50.1980">
    <property type="entry name" value="Nitrogenase molybdenum iron protein domain"/>
    <property type="match status" value="2"/>
</dbReference>
<proteinExistence type="inferred from homology"/>
<dbReference type="STRING" id="1123349.SAMN02744037_02250"/>
<dbReference type="InterPro" id="IPR050492">
    <property type="entry name" value="Bact_metal-bind_prot9"/>
</dbReference>
<name>A0A1M6S4C4_9FIRM</name>